<proteinExistence type="predicted"/>
<gene>
    <name evidence="1" type="ORF">HINF_LOCUS15883</name>
    <name evidence="2" type="ORF">HINF_LOCUS71465</name>
</gene>
<dbReference type="AlphaFoldDB" id="A0AA86NY82"/>
<comment type="caution">
    <text evidence="1">The sequence shown here is derived from an EMBL/GenBank/DDBJ whole genome shotgun (WGS) entry which is preliminary data.</text>
</comment>
<reference evidence="2 3" key="2">
    <citation type="submission" date="2024-07" db="EMBL/GenBank/DDBJ databases">
        <authorList>
            <person name="Akdeniz Z."/>
        </authorList>
    </citation>
    <scope>NUCLEOTIDE SEQUENCE [LARGE SCALE GENOMIC DNA]</scope>
</reference>
<dbReference type="EMBL" id="CATOUU010000389">
    <property type="protein sequence ID" value="CAI9928238.1"/>
    <property type="molecule type" value="Genomic_DNA"/>
</dbReference>
<evidence type="ECO:0000313" key="1">
    <source>
        <dbReference type="EMBL" id="CAI9928238.1"/>
    </source>
</evidence>
<organism evidence="1">
    <name type="scientific">Hexamita inflata</name>
    <dbReference type="NCBI Taxonomy" id="28002"/>
    <lineage>
        <taxon>Eukaryota</taxon>
        <taxon>Metamonada</taxon>
        <taxon>Diplomonadida</taxon>
        <taxon>Hexamitidae</taxon>
        <taxon>Hexamitinae</taxon>
        <taxon>Hexamita</taxon>
    </lineage>
</organism>
<dbReference type="Proteomes" id="UP001642409">
    <property type="component" value="Unassembled WGS sequence"/>
</dbReference>
<reference evidence="1" key="1">
    <citation type="submission" date="2023-06" db="EMBL/GenBank/DDBJ databases">
        <authorList>
            <person name="Kurt Z."/>
        </authorList>
    </citation>
    <scope>NUCLEOTIDE SEQUENCE</scope>
</reference>
<name>A0AA86NY82_9EUKA</name>
<evidence type="ECO:0000313" key="3">
    <source>
        <dbReference type="Proteomes" id="UP001642409"/>
    </source>
</evidence>
<keyword evidence="3" id="KW-1185">Reference proteome</keyword>
<protein>
    <submittedName>
        <fullName evidence="2">Hypothetical_protein</fullName>
    </submittedName>
</protein>
<sequence length="122" mass="14055">MSILSLEIADFSCIWKPMPGKLTPSGKGSRCSKRTVLPSHAYKLRMEKSSFKFGSFIISFLISAHETRKTANSFEQRGLWKSHRLFPIVEQVKRPIIGEFLEYSVFISFLVTKSLKLNWFCC</sequence>
<dbReference type="EMBL" id="CAXDID020000551">
    <property type="protein sequence ID" value="CAL6102016.1"/>
    <property type="molecule type" value="Genomic_DNA"/>
</dbReference>
<evidence type="ECO:0000313" key="2">
    <source>
        <dbReference type="EMBL" id="CAL6102016.1"/>
    </source>
</evidence>
<accession>A0AA86NY82</accession>